<comment type="caution">
    <text evidence="1">The sequence shown here is derived from an EMBL/GenBank/DDBJ whole genome shotgun (WGS) entry which is preliminary data.</text>
</comment>
<accession>A0ACB5RAL2</accession>
<reference evidence="1" key="1">
    <citation type="journal article" date="2025" name="Int. J. Syst. Evol. Microbiol.">
        <title>Inconstantimicrobium mannanitabidum sp. nov., a novel member of the family Clostridiaceae isolated from anoxic soil under the treatment of reductive soil disinfestation.</title>
        <authorList>
            <person name="Ueki A."/>
            <person name="Tonouchi A."/>
            <person name="Honma S."/>
            <person name="Kaku N."/>
            <person name="Ueki K."/>
        </authorList>
    </citation>
    <scope>NUCLEOTIDE SEQUENCE</scope>
    <source>
        <strain evidence="1">TW13</strain>
    </source>
</reference>
<evidence type="ECO:0000313" key="2">
    <source>
        <dbReference type="Proteomes" id="UP001058074"/>
    </source>
</evidence>
<dbReference type="EMBL" id="BROD01000001">
    <property type="protein sequence ID" value="GKX66239.1"/>
    <property type="molecule type" value="Genomic_DNA"/>
</dbReference>
<evidence type="ECO:0000313" key="1">
    <source>
        <dbReference type="EMBL" id="GKX66239.1"/>
    </source>
</evidence>
<gene>
    <name evidence="1" type="ORF">rsdtw13_14970</name>
</gene>
<protein>
    <submittedName>
        <fullName evidence="1">Uncharacterized protein</fullName>
    </submittedName>
</protein>
<dbReference type="Proteomes" id="UP001058074">
    <property type="component" value="Unassembled WGS sequence"/>
</dbReference>
<name>A0ACB5RAL2_9CLOT</name>
<keyword evidence="2" id="KW-1185">Reference proteome</keyword>
<sequence length="76" mass="8648">MLYLKTRISNAGDFFFSSVIINRINEIIPKTNNPSVIIEVQPHFEPSLKAINNDMLNVTTVVRPIKSKECEVEGWS</sequence>
<proteinExistence type="predicted"/>
<organism evidence="1 2">
    <name type="scientific">Inconstantimicrobium mannanitabidum</name>
    <dbReference type="NCBI Taxonomy" id="1604901"/>
    <lineage>
        <taxon>Bacteria</taxon>
        <taxon>Bacillati</taxon>
        <taxon>Bacillota</taxon>
        <taxon>Clostridia</taxon>
        <taxon>Eubacteriales</taxon>
        <taxon>Clostridiaceae</taxon>
        <taxon>Inconstantimicrobium</taxon>
    </lineage>
</organism>